<dbReference type="SUPFAM" id="SSF57756">
    <property type="entry name" value="Retrovirus zinc finger-like domains"/>
    <property type="match status" value="1"/>
</dbReference>
<dbReference type="PROSITE" id="PS50158">
    <property type="entry name" value="ZF_CCHC"/>
    <property type="match status" value="2"/>
</dbReference>
<dbReference type="InterPro" id="IPR010666">
    <property type="entry name" value="Znf_GRF"/>
</dbReference>
<feature type="domain" description="CCHC-type" evidence="6">
    <location>
        <begin position="303"/>
        <end position="317"/>
    </location>
</feature>
<evidence type="ECO:0000256" key="3">
    <source>
        <dbReference type="ARBA" id="ARBA00022833"/>
    </source>
</evidence>
<dbReference type="PANTHER" id="PTHR33680">
    <property type="entry name" value="OS07G0190500 PROTEIN"/>
    <property type="match status" value="1"/>
</dbReference>
<gene>
    <name evidence="8" type="ORF">Sjap_016684</name>
</gene>
<dbReference type="EMBL" id="JBBNAE010000006">
    <property type="protein sequence ID" value="KAK9117737.1"/>
    <property type="molecule type" value="Genomic_DNA"/>
</dbReference>
<evidence type="ECO:0000256" key="2">
    <source>
        <dbReference type="ARBA" id="ARBA00022771"/>
    </source>
</evidence>
<dbReference type="Pfam" id="PF00098">
    <property type="entry name" value="zf-CCHC"/>
    <property type="match status" value="2"/>
</dbReference>
<dbReference type="AlphaFoldDB" id="A0AAP0INF0"/>
<dbReference type="PROSITE" id="PS51999">
    <property type="entry name" value="ZF_GRF"/>
    <property type="match status" value="3"/>
</dbReference>
<dbReference type="GO" id="GO:0003676">
    <property type="term" value="F:nucleic acid binding"/>
    <property type="evidence" value="ECO:0007669"/>
    <property type="project" value="InterPro"/>
</dbReference>
<dbReference type="Proteomes" id="UP001417504">
    <property type="component" value="Unassembled WGS sequence"/>
</dbReference>
<sequence>MNTSLQPRCYNCQKTGQASNCPETPTEKLFQSSPNSNHQDHIELIPDKECPCGAGTCAVLTSNTPRNPGRKFYRCTHFNSPVWWSANGTSAKALTETEELRCGFFEWCDQQTPSKKQLPSPECICGAGPCIRCTVKKDGVNKGRQFFKCPEQGASKCTFFHWCDEEMSPQKCGVPSLFSPDCSCGAGKCRRLTFTEEGENKGKGYFVCPVKKGQGACNFFQWEDGVRHEPSVDHLGEREPFASFFSAGNGEKTNPYPVIDMDDDDDGNASSDDKLSEAPSSVGCEVKGMLVVDADNNVLPIPRCFSCGREGHWMKDCNKANSVCVKCGKFGHWKKDCTA</sequence>
<evidence type="ECO:0000256" key="4">
    <source>
        <dbReference type="PROSITE-ProRule" id="PRU00047"/>
    </source>
</evidence>
<evidence type="ECO:0000313" key="9">
    <source>
        <dbReference type="Proteomes" id="UP001417504"/>
    </source>
</evidence>
<evidence type="ECO:0000259" key="7">
    <source>
        <dbReference type="PROSITE" id="PS51999"/>
    </source>
</evidence>
<keyword evidence="1" id="KW-0479">Metal-binding</keyword>
<reference evidence="8 9" key="1">
    <citation type="submission" date="2024-01" db="EMBL/GenBank/DDBJ databases">
        <title>Genome assemblies of Stephania.</title>
        <authorList>
            <person name="Yang L."/>
        </authorList>
    </citation>
    <scope>NUCLEOTIDE SEQUENCE [LARGE SCALE GENOMIC DNA]</scope>
    <source>
        <strain evidence="8">QJT</strain>
        <tissue evidence="8">Leaf</tissue>
    </source>
</reference>
<dbReference type="Gene3D" id="4.10.60.10">
    <property type="entry name" value="Zinc finger, CCHC-type"/>
    <property type="match status" value="1"/>
</dbReference>
<dbReference type="PANTHER" id="PTHR33680:SF1">
    <property type="entry name" value="OS05G0489500 PROTEIN"/>
    <property type="match status" value="1"/>
</dbReference>
<dbReference type="SMART" id="SM00343">
    <property type="entry name" value="ZnF_C2HC"/>
    <property type="match status" value="3"/>
</dbReference>
<accession>A0AAP0INF0</accession>
<evidence type="ECO:0000259" key="6">
    <source>
        <dbReference type="PROSITE" id="PS50158"/>
    </source>
</evidence>
<organism evidence="8 9">
    <name type="scientific">Stephania japonica</name>
    <dbReference type="NCBI Taxonomy" id="461633"/>
    <lineage>
        <taxon>Eukaryota</taxon>
        <taxon>Viridiplantae</taxon>
        <taxon>Streptophyta</taxon>
        <taxon>Embryophyta</taxon>
        <taxon>Tracheophyta</taxon>
        <taxon>Spermatophyta</taxon>
        <taxon>Magnoliopsida</taxon>
        <taxon>Ranunculales</taxon>
        <taxon>Menispermaceae</taxon>
        <taxon>Menispermoideae</taxon>
        <taxon>Cissampelideae</taxon>
        <taxon>Stephania</taxon>
    </lineage>
</organism>
<protein>
    <submittedName>
        <fullName evidence="8">Uncharacterized protein</fullName>
    </submittedName>
</protein>
<feature type="domain" description="CCHC-type" evidence="6">
    <location>
        <begin position="324"/>
        <end position="337"/>
    </location>
</feature>
<keyword evidence="9" id="KW-1185">Reference proteome</keyword>
<feature type="region of interest" description="Disordered" evidence="5">
    <location>
        <begin position="257"/>
        <end position="280"/>
    </location>
</feature>
<evidence type="ECO:0000313" key="8">
    <source>
        <dbReference type="EMBL" id="KAK9117737.1"/>
    </source>
</evidence>
<evidence type="ECO:0000256" key="1">
    <source>
        <dbReference type="ARBA" id="ARBA00022723"/>
    </source>
</evidence>
<comment type="caution">
    <text evidence="8">The sequence shown here is derived from an EMBL/GenBank/DDBJ whole genome shotgun (WGS) entry which is preliminary data.</text>
</comment>
<dbReference type="InterPro" id="IPR001878">
    <property type="entry name" value="Znf_CCHC"/>
</dbReference>
<dbReference type="Pfam" id="PF06839">
    <property type="entry name" value="Zn_ribbon_GRF"/>
    <property type="match status" value="3"/>
</dbReference>
<dbReference type="GO" id="GO:0008270">
    <property type="term" value="F:zinc ion binding"/>
    <property type="evidence" value="ECO:0007669"/>
    <property type="project" value="UniProtKB-KW"/>
</dbReference>
<keyword evidence="3" id="KW-0862">Zinc</keyword>
<feature type="domain" description="GRF-type" evidence="7">
    <location>
        <begin position="123"/>
        <end position="166"/>
    </location>
</feature>
<name>A0AAP0INF0_9MAGN</name>
<feature type="domain" description="GRF-type" evidence="7">
    <location>
        <begin position="50"/>
        <end position="111"/>
    </location>
</feature>
<evidence type="ECO:0000256" key="5">
    <source>
        <dbReference type="SAM" id="MobiDB-lite"/>
    </source>
</evidence>
<dbReference type="InterPro" id="IPR036875">
    <property type="entry name" value="Znf_CCHC_sf"/>
</dbReference>
<keyword evidence="2 4" id="KW-0863">Zinc-finger</keyword>
<proteinExistence type="predicted"/>
<feature type="domain" description="GRF-type" evidence="7">
    <location>
        <begin position="182"/>
        <end position="226"/>
    </location>
</feature>